<evidence type="ECO:0000313" key="3">
    <source>
        <dbReference type="EMBL" id="TNY30999.1"/>
    </source>
</evidence>
<feature type="region of interest" description="Disordered" evidence="1">
    <location>
        <begin position="1"/>
        <end position="111"/>
    </location>
</feature>
<dbReference type="PROSITE" id="PS50007">
    <property type="entry name" value="PIPLC_X_DOMAIN"/>
    <property type="match status" value="1"/>
</dbReference>
<gene>
    <name evidence="3" type="ORF">FHY64_18065</name>
</gene>
<dbReference type="GO" id="GO:0008081">
    <property type="term" value="F:phosphoric diester hydrolase activity"/>
    <property type="evidence" value="ECO:0007669"/>
    <property type="project" value="InterPro"/>
</dbReference>
<dbReference type="CDD" id="cd08556">
    <property type="entry name" value="GDPD"/>
    <property type="match status" value="1"/>
</dbReference>
<feature type="compositionally biased region" description="Basic and acidic residues" evidence="1">
    <location>
        <begin position="1"/>
        <end position="30"/>
    </location>
</feature>
<evidence type="ECO:0000256" key="1">
    <source>
        <dbReference type="SAM" id="MobiDB-lite"/>
    </source>
</evidence>
<dbReference type="InterPro" id="IPR017946">
    <property type="entry name" value="PLC-like_Pdiesterase_TIM-brl"/>
</dbReference>
<sequence>MRPRRDHEQGRDHPARPADRDVSLAREPLRRRLPRQPADRVPRRADRRGRTVRDGWPVPAPALAPRRDAGRTSDQPRPKARTFRRRRKRKRDGPRDLRGAAGPRDAVRRGGCAGHRAAVGPAGARGCLGRRHGDLARRHREDACLRCERSTTVRPSLTHPWPTRADGRPFCIAHRGASAHAREGTPQAFDFAADLGSDMWEADIWLTSDKCPMVSHDPSFTATDGSMVEIAALTACEMAERHPEVPTLAATIAQARQRGQALYLDLKAPGAGPLAVVELEKAGFAPAALGAFDDAEARALIEADCPWPVTVLVRLGEDPFARADATGADIIHLCWEHAGDRPQDLVTPDLLAEADRRGLGVAIWHEERPEVLADLVALPVLGICTDNPERLGGFHALPPTGIEVVCHRGINHIAPENTMESAALTYDMGCDWLELDVRQAKDGTIVVMHDPTVDRTTDGTGRVSEMTAEQLVRLDAGYWKDPHWRGATVPTLDAAIDLCRARGRRMYIEDKDVPAQALVDFVRSKGFMADCFFWSPHSELLQEIRRLAPEANIKANIFHFDGFDAMVATLDPQICEIQVRDWEVEAPLCRAHGIRPMLQYFGSEPEVFDRIAAWRPEMINLDRADLLLAALRKTIR</sequence>
<dbReference type="PANTHER" id="PTHR46211:SF14">
    <property type="entry name" value="GLYCEROPHOSPHODIESTER PHOSPHODIESTERASE"/>
    <property type="match status" value="1"/>
</dbReference>
<dbReference type="PROSITE" id="PS51704">
    <property type="entry name" value="GP_PDE"/>
    <property type="match status" value="2"/>
</dbReference>
<comment type="caution">
    <text evidence="3">The sequence shown here is derived from an EMBL/GenBank/DDBJ whole genome shotgun (WGS) entry which is preliminary data.</text>
</comment>
<feature type="compositionally biased region" description="Basic and acidic residues" evidence="1">
    <location>
        <begin position="37"/>
        <end position="53"/>
    </location>
</feature>
<dbReference type="GO" id="GO:0006629">
    <property type="term" value="P:lipid metabolic process"/>
    <property type="evidence" value="ECO:0007669"/>
    <property type="project" value="InterPro"/>
</dbReference>
<proteinExistence type="predicted"/>
<dbReference type="Gene3D" id="3.20.20.190">
    <property type="entry name" value="Phosphatidylinositol (PI) phosphodiesterase"/>
    <property type="match status" value="2"/>
</dbReference>
<dbReference type="CDD" id="cd08566">
    <property type="entry name" value="GDPD_AtGDE_like"/>
    <property type="match status" value="1"/>
</dbReference>
<dbReference type="AlphaFoldDB" id="A0A5C5G8E5"/>
<protein>
    <recommendedName>
        <fullName evidence="2">GP-PDE domain-containing protein</fullName>
    </recommendedName>
</protein>
<dbReference type="PANTHER" id="PTHR46211">
    <property type="entry name" value="GLYCEROPHOSPHORYL DIESTER PHOSPHODIESTERASE"/>
    <property type="match status" value="1"/>
</dbReference>
<feature type="compositionally biased region" description="Basic residues" evidence="1">
    <location>
        <begin position="78"/>
        <end position="92"/>
    </location>
</feature>
<dbReference type="OrthoDB" id="1854250at2"/>
<evidence type="ECO:0000259" key="2">
    <source>
        <dbReference type="PROSITE" id="PS51704"/>
    </source>
</evidence>
<dbReference type="InterPro" id="IPR030395">
    <property type="entry name" value="GP_PDE_dom"/>
</dbReference>
<feature type="domain" description="GP-PDE" evidence="2">
    <location>
        <begin position="402"/>
        <end position="631"/>
    </location>
</feature>
<dbReference type="Proteomes" id="UP000314011">
    <property type="component" value="Unassembled WGS sequence"/>
</dbReference>
<evidence type="ECO:0000313" key="4">
    <source>
        <dbReference type="Proteomes" id="UP000314011"/>
    </source>
</evidence>
<dbReference type="Pfam" id="PF03009">
    <property type="entry name" value="GDPD"/>
    <property type="match status" value="2"/>
</dbReference>
<organism evidence="3 4">
    <name type="scientific">Pelagovum pacificum</name>
    <dbReference type="NCBI Taxonomy" id="2588711"/>
    <lineage>
        <taxon>Bacteria</taxon>
        <taxon>Pseudomonadati</taxon>
        <taxon>Pseudomonadota</taxon>
        <taxon>Alphaproteobacteria</taxon>
        <taxon>Rhodobacterales</taxon>
        <taxon>Paracoccaceae</taxon>
        <taxon>Pelagovum</taxon>
    </lineage>
</organism>
<name>A0A5C5G8E5_9RHOB</name>
<dbReference type="SUPFAM" id="SSF51695">
    <property type="entry name" value="PLC-like phosphodiesterases"/>
    <property type="match status" value="2"/>
</dbReference>
<feature type="compositionally biased region" description="Basic and acidic residues" evidence="1">
    <location>
        <begin position="65"/>
        <end position="77"/>
    </location>
</feature>
<reference evidence="3 4" key="1">
    <citation type="submission" date="2019-06" db="EMBL/GenBank/DDBJ databases">
        <title>Genome of new Rhodobacteraceae sp. SM1903.</title>
        <authorList>
            <person name="Ren X."/>
        </authorList>
    </citation>
    <scope>NUCLEOTIDE SEQUENCE [LARGE SCALE GENOMIC DNA]</scope>
    <source>
        <strain evidence="3 4">SM1903</strain>
    </source>
</reference>
<dbReference type="EMBL" id="VFFF01000003">
    <property type="protein sequence ID" value="TNY30999.1"/>
    <property type="molecule type" value="Genomic_DNA"/>
</dbReference>
<accession>A0A5C5G8E5</accession>
<feature type="domain" description="GP-PDE" evidence="2">
    <location>
        <begin position="169"/>
        <end position="395"/>
    </location>
</feature>
<keyword evidence="4" id="KW-1185">Reference proteome</keyword>